<evidence type="ECO:0000313" key="2">
    <source>
        <dbReference type="EMBL" id="AGZ45807.1"/>
    </source>
</evidence>
<dbReference type="AlphaFoldDB" id="U5W9W0"/>
<dbReference type="PATRIC" id="fig|1246995.3.peg.7637"/>
<evidence type="ECO:0000313" key="3">
    <source>
        <dbReference type="Proteomes" id="UP000017746"/>
    </source>
</evidence>
<dbReference type="STRING" id="1246995.AFR_37765"/>
<keyword evidence="1" id="KW-0472">Membrane</keyword>
<protein>
    <submittedName>
        <fullName evidence="2">Uncharacterized protein</fullName>
    </submittedName>
</protein>
<name>U5W9W0_9ACTN</name>
<keyword evidence="1" id="KW-1133">Transmembrane helix</keyword>
<keyword evidence="1" id="KW-0812">Transmembrane</keyword>
<dbReference type="HOGENOM" id="CLU_835861_0_0_11"/>
<accession>U5W9W0</accession>
<gene>
    <name evidence="2" type="ORF">AFR_37765</name>
</gene>
<dbReference type="eggNOG" id="ENOG5033QRR">
    <property type="taxonomic scope" value="Bacteria"/>
</dbReference>
<sequence>MEDLVRAAQEKQANLTPDPQRVLAAFPRRHTQLVRRRRLTVAVVAAAAVTAVLAVPVASLTDRGAGPVPQPAIKPTVSVPLPPAHVALRYQPGWLPDGYTEFYRNNRLGGTSRVWTPDDLTVPLAKNRRFVFLNVDPLRSLDGENGEQVDIAGSRGVYVPEANQVTWLSGGYTLAVGTINLALPKSTLLRIARSLRADEEVFPIPFRTPELSAGLEVVGWTVDGAGPQNWVGTVELGKNPGEPSGQVSISVGTATSAPKGGSERLVGGRPARLVKTSTGTSYLVVTLGGGRLLTVRSSVLPEVQLSRLAEGVGSPAAGKLSWIGSR</sequence>
<dbReference type="KEGG" id="afs:AFR_37765"/>
<proteinExistence type="predicted"/>
<organism evidence="2 3">
    <name type="scientific">Actinoplanes friuliensis DSM 7358</name>
    <dbReference type="NCBI Taxonomy" id="1246995"/>
    <lineage>
        <taxon>Bacteria</taxon>
        <taxon>Bacillati</taxon>
        <taxon>Actinomycetota</taxon>
        <taxon>Actinomycetes</taxon>
        <taxon>Micromonosporales</taxon>
        <taxon>Micromonosporaceae</taxon>
        <taxon>Actinoplanes</taxon>
    </lineage>
</organism>
<keyword evidence="3" id="KW-1185">Reference proteome</keyword>
<evidence type="ECO:0000256" key="1">
    <source>
        <dbReference type="SAM" id="Phobius"/>
    </source>
</evidence>
<dbReference type="Proteomes" id="UP000017746">
    <property type="component" value="Chromosome"/>
</dbReference>
<feature type="transmembrane region" description="Helical" evidence="1">
    <location>
        <begin position="39"/>
        <end position="60"/>
    </location>
</feature>
<dbReference type="EMBL" id="CP006272">
    <property type="protein sequence ID" value="AGZ45807.1"/>
    <property type="molecule type" value="Genomic_DNA"/>
</dbReference>
<reference evidence="2 3" key="1">
    <citation type="journal article" date="2014" name="J. Biotechnol.">
        <title>Complete genome sequence of the actinobacterium Actinoplanes friuliensis HAG 010964, producer of the lipopeptide antibiotic friulimycin.</title>
        <authorList>
            <person name="Ruckert C."/>
            <person name="Szczepanowski R."/>
            <person name="Albersmeier A."/>
            <person name="Goesmann A."/>
            <person name="Fischer N."/>
            <person name="Steinkamper A."/>
            <person name="Puhler A."/>
            <person name="Biener R."/>
            <person name="Schwartz D."/>
            <person name="Kalinowski J."/>
        </authorList>
    </citation>
    <scope>NUCLEOTIDE SEQUENCE [LARGE SCALE GENOMIC DNA]</scope>
    <source>
        <strain evidence="2 3">DSM 7358</strain>
    </source>
</reference>